<gene>
    <name evidence="1" type="ORF">BCV19_15155</name>
</gene>
<dbReference type="AlphaFoldDB" id="A0A2N7CAV5"/>
<sequence>MDNIIPKASVTALRFEDMVIGNGKGINRYFNRLRYKGVPTVKQIEIENEIHAGRDEVVRWLYDLFIEQNQDNSLISYFTGLVTYFRYIDDSGYQGEAFDNGIMSICIKYYNTQRLKGKEVSKAIEIKKSLSWLLGLSQRGSDARKLPKVKASEPSKVQVAFHVETELKPISKILVKGFRCFMSHIKANTYPDMHPMYIEALLEERCKKNNWTKEKLGYKRKAFSYALRVPIRIQKESLLDKETLTLQLFANQAGRNALYVLYMLTGMNKGVLASLRHSDVYFKDIGNGRYVFDGEKARANHKSVDNALGFSKRTKELIEDWLEVSAILYRRLGYNAIGELPLIPYFESSQGEVLDIAHHKARPELINRMIEKLLGLKVNASRFRKTKSDVLMRVTEDVLLVSLGLNNEIQTVSQTYTSGVQVDHDNNLNATFSAQMAIAKGNSIADSVSDAKILHSDILSDYDYKVRLRERKVSKTTMTPTGIHCQGASEEKLASEVKKVVNLGIDLSDDEKKCTDFIGCFDCESHLLVASERDIWLMLSFLEQLLDLKEQVSKNSAPKKVMFEVEVLLTRTLDRVRGKSPTNYNKASEKVKAGIYHPLYLSRASLKQFFEK</sequence>
<protein>
    <recommendedName>
        <fullName evidence="3">Integrase</fullName>
    </recommendedName>
</protein>
<evidence type="ECO:0008006" key="3">
    <source>
        <dbReference type="Google" id="ProtNLM"/>
    </source>
</evidence>
<reference evidence="2" key="1">
    <citation type="submission" date="2016-07" db="EMBL/GenBank/DDBJ databases">
        <title>Nontailed viruses are major unrecognized killers of bacteria in the ocean.</title>
        <authorList>
            <person name="Kauffman K."/>
            <person name="Hussain F."/>
            <person name="Yang J."/>
            <person name="Arevalo P."/>
            <person name="Brown J."/>
            <person name="Cutler M."/>
            <person name="Kelly L."/>
            <person name="Polz M.F."/>
        </authorList>
    </citation>
    <scope>NUCLEOTIDE SEQUENCE [LARGE SCALE GENOMIC DNA]</scope>
    <source>
        <strain evidence="2">10N.286.54.F3</strain>
    </source>
</reference>
<proteinExistence type="predicted"/>
<comment type="caution">
    <text evidence="1">The sequence shown here is derived from an EMBL/GenBank/DDBJ whole genome shotgun (WGS) entry which is preliminary data.</text>
</comment>
<evidence type="ECO:0000313" key="1">
    <source>
        <dbReference type="EMBL" id="PMF18744.1"/>
    </source>
</evidence>
<name>A0A2N7CAV5_VIBSP</name>
<organism evidence="1 2">
    <name type="scientific">Vibrio splendidus</name>
    <dbReference type="NCBI Taxonomy" id="29497"/>
    <lineage>
        <taxon>Bacteria</taxon>
        <taxon>Pseudomonadati</taxon>
        <taxon>Pseudomonadota</taxon>
        <taxon>Gammaproteobacteria</taxon>
        <taxon>Vibrionales</taxon>
        <taxon>Vibrionaceae</taxon>
        <taxon>Vibrio</taxon>
    </lineage>
</organism>
<dbReference type="Proteomes" id="UP000235405">
    <property type="component" value="Unassembled WGS sequence"/>
</dbReference>
<accession>A0A2N7CAV5</accession>
<dbReference type="EMBL" id="MCSW01000203">
    <property type="protein sequence ID" value="PMF18744.1"/>
    <property type="molecule type" value="Genomic_DNA"/>
</dbReference>
<evidence type="ECO:0000313" key="2">
    <source>
        <dbReference type="Proteomes" id="UP000235405"/>
    </source>
</evidence>